<dbReference type="AlphaFoldDB" id="A0A4Y7QLH5"/>
<gene>
    <name evidence="3" type="ORF">BD410DRAFT_893510</name>
</gene>
<feature type="region of interest" description="Disordered" evidence="1">
    <location>
        <begin position="810"/>
        <end position="890"/>
    </location>
</feature>
<feature type="region of interest" description="Disordered" evidence="1">
    <location>
        <begin position="415"/>
        <end position="495"/>
    </location>
</feature>
<feature type="region of interest" description="Disordered" evidence="1">
    <location>
        <begin position="668"/>
        <end position="693"/>
    </location>
</feature>
<organism evidence="3 4">
    <name type="scientific">Rickenella mellea</name>
    <dbReference type="NCBI Taxonomy" id="50990"/>
    <lineage>
        <taxon>Eukaryota</taxon>
        <taxon>Fungi</taxon>
        <taxon>Dikarya</taxon>
        <taxon>Basidiomycota</taxon>
        <taxon>Agaricomycotina</taxon>
        <taxon>Agaricomycetes</taxon>
        <taxon>Hymenochaetales</taxon>
        <taxon>Rickenellaceae</taxon>
        <taxon>Rickenella</taxon>
    </lineage>
</organism>
<evidence type="ECO:0000259" key="2">
    <source>
        <dbReference type="PROSITE" id="PS51126"/>
    </source>
</evidence>
<sequence>MEWDLQPELHPLHPLPSRIVPLLSSDSGLAPVQKSTLVQHCLTRACVFADLSLLHYLLLDPSARPFVELDLQDDDGLVLASTAVLGFGAESERDIEREECVRLLIAEGADVTVADKAGWTPLHYSALLAPPTLISHLLNHGCSPLTVTKRGLTALDVVTAYSVIPGREDVALFLEEAMRGEGWQGTRVAARRRSLDQRRQQNDKQRHVRQRISQMLDLDDEWWKGGETASSSSTSEDELEDENDELYTPPNDYSSMLVFSPASLPRILDSVIANYRPSIRNSDPANALYMLVRFACLNCDDTWLEDLMINATEAIEECFFSHPDDLKGLLFWLYNTTTWLHLLRCDNSVNSTLEILGSFVLIEELINSVFVFVIRYAERRIDKLLDATLLEHSPLSSEFESVQFESEWSFFRSPFSSKRRTGQTPSVSSPSVKSTIPSSPGLPSFRPSSPSPVPSRPPPSTPKAFSSLRQSVTRSRAHSVSTPLQSLFQDSPPEEHTPRELIGFVTALNTLLTDSDINPAFVTQLWSQVMYWTSCEIFNRILTRKKHLCRSRAVQIGMNLSVLEEWVGNVGLPKGVESHFAPVRELLHWLQCLSSMDEFSDLVATIQTMKYLNPLQMRRAVRDYRYEVSEGRMTEDCSQYLVQLQKDWERQRVKLGVEALRKEISDRGRDYDDSISSSLNDTGAADSSFTSQDSSAQRNIDLLFDRTRNKSEWTPAQPPEVLGELLDSRYMLPLLFPSDPRLLSAKAISSGELERETRGNTHLTPPINKEGRSASRASLGFRGSMKWRSRSKQLREVGLEILQRVDGSEAVARWTQQQPNGDNEEEDVDKSGSQSESGSALEFSHPHVHHSVPFTRKPSSRSHTRRTTSNGGDGLSPVTPTEMKYIDTQI</sequence>
<dbReference type="InterPro" id="IPR037986">
    <property type="entry name" value="Myo5p-like_CBD_DIL"/>
</dbReference>
<dbReference type="PANTHER" id="PTHR16027">
    <property type="entry name" value="DILUTE DOMAIN-CONTAINING PROTEIN YPR089W"/>
    <property type="match status" value="1"/>
</dbReference>
<dbReference type="STRING" id="50990.A0A4Y7QLH5"/>
<accession>A0A4Y7QLH5</accession>
<feature type="compositionally biased region" description="Polar residues" evidence="1">
    <location>
        <begin position="463"/>
        <end position="489"/>
    </location>
</feature>
<evidence type="ECO:0000256" key="1">
    <source>
        <dbReference type="SAM" id="MobiDB-lite"/>
    </source>
</evidence>
<dbReference type="InterPro" id="IPR002710">
    <property type="entry name" value="Dilute_dom"/>
</dbReference>
<feature type="compositionally biased region" description="Basic and acidic residues" evidence="1">
    <location>
        <begin position="193"/>
        <end position="205"/>
    </location>
</feature>
<dbReference type="Pfam" id="PF01843">
    <property type="entry name" value="DIL"/>
    <property type="match status" value="1"/>
</dbReference>
<dbReference type="VEuPathDB" id="FungiDB:BD410DRAFT_893510"/>
<dbReference type="GO" id="GO:0051020">
    <property type="term" value="F:GTPase binding"/>
    <property type="evidence" value="ECO:0007669"/>
    <property type="project" value="TreeGrafter"/>
</dbReference>
<dbReference type="SUPFAM" id="SSF48403">
    <property type="entry name" value="Ankyrin repeat"/>
    <property type="match status" value="1"/>
</dbReference>
<evidence type="ECO:0000313" key="3">
    <source>
        <dbReference type="EMBL" id="TDL28514.1"/>
    </source>
</evidence>
<protein>
    <recommendedName>
        <fullName evidence="2">Dilute domain-containing protein</fullName>
    </recommendedName>
</protein>
<feature type="compositionally biased region" description="Low complexity" evidence="1">
    <location>
        <begin position="424"/>
        <end position="448"/>
    </location>
</feature>
<dbReference type="InterPro" id="IPR052072">
    <property type="entry name" value="Vascular_dev_regulator"/>
</dbReference>
<dbReference type="OrthoDB" id="426293at2759"/>
<feature type="region of interest" description="Disordered" evidence="1">
    <location>
        <begin position="185"/>
        <end position="210"/>
    </location>
</feature>
<dbReference type="PANTHER" id="PTHR16027:SF6">
    <property type="entry name" value="DILUTE DOMAIN-CONTAINING PROTEIN"/>
    <property type="match status" value="1"/>
</dbReference>
<feature type="compositionally biased region" description="Acidic residues" evidence="1">
    <location>
        <begin position="235"/>
        <end position="245"/>
    </location>
</feature>
<proteinExistence type="predicted"/>
<reference evidence="3 4" key="1">
    <citation type="submission" date="2018-06" db="EMBL/GenBank/DDBJ databases">
        <title>A transcriptomic atlas of mushroom development highlights an independent origin of complex multicellularity.</title>
        <authorList>
            <consortium name="DOE Joint Genome Institute"/>
            <person name="Krizsan K."/>
            <person name="Almasi E."/>
            <person name="Merenyi Z."/>
            <person name="Sahu N."/>
            <person name="Viragh M."/>
            <person name="Koszo T."/>
            <person name="Mondo S."/>
            <person name="Kiss B."/>
            <person name="Balint B."/>
            <person name="Kues U."/>
            <person name="Barry K."/>
            <person name="Hegedus J.C."/>
            <person name="Henrissat B."/>
            <person name="Johnson J."/>
            <person name="Lipzen A."/>
            <person name="Ohm R."/>
            <person name="Nagy I."/>
            <person name="Pangilinan J."/>
            <person name="Yan J."/>
            <person name="Xiong Y."/>
            <person name="Grigoriev I.V."/>
            <person name="Hibbett D.S."/>
            <person name="Nagy L.G."/>
        </authorList>
    </citation>
    <scope>NUCLEOTIDE SEQUENCE [LARGE SCALE GENOMIC DNA]</scope>
    <source>
        <strain evidence="3 4">SZMC22713</strain>
    </source>
</reference>
<feature type="compositionally biased region" description="Polar residues" evidence="1">
    <location>
        <begin position="674"/>
        <end position="693"/>
    </location>
</feature>
<keyword evidence="4" id="KW-1185">Reference proteome</keyword>
<name>A0A4Y7QLH5_9AGAM</name>
<dbReference type="Proteomes" id="UP000294933">
    <property type="component" value="Unassembled WGS sequence"/>
</dbReference>
<feature type="region of interest" description="Disordered" evidence="1">
    <location>
        <begin position="750"/>
        <end position="777"/>
    </location>
</feature>
<dbReference type="EMBL" id="ML170157">
    <property type="protein sequence ID" value="TDL28514.1"/>
    <property type="molecule type" value="Genomic_DNA"/>
</dbReference>
<feature type="domain" description="Dilute" evidence="2">
    <location>
        <begin position="309"/>
        <end position="647"/>
    </location>
</feature>
<feature type="compositionally biased region" description="Pro residues" evidence="1">
    <location>
        <begin position="449"/>
        <end position="461"/>
    </location>
</feature>
<evidence type="ECO:0000313" key="4">
    <source>
        <dbReference type="Proteomes" id="UP000294933"/>
    </source>
</evidence>
<dbReference type="Gene3D" id="1.25.40.20">
    <property type="entry name" value="Ankyrin repeat-containing domain"/>
    <property type="match status" value="1"/>
</dbReference>
<dbReference type="InterPro" id="IPR036770">
    <property type="entry name" value="Ankyrin_rpt-contain_sf"/>
</dbReference>
<feature type="region of interest" description="Disordered" evidence="1">
    <location>
        <begin position="224"/>
        <end position="250"/>
    </location>
</feature>
<dbReference type="CDD" id="cd15473">
    <property type="entry name" value="Myo5p-like_CBD_DIL_ANK"/>
    <property type="match status" value="1"/>
</dbReference>
<dbReference type="SMART" id="SM01132">
    <property type="entry name" value="DIL"/>
    <property type="match status" value="1"/>
</dbReference>
<dbReference type="PROSITE" id="PS51126">
    <property type="entry name" value="DILUTE"/>
    <property type="match status" value="1"/>
</dbReference>